<feature type="domain" description="Beta-hexosaminidase bacterial type N-terminal" evidence="6">
    <location>
        <begin position="54"/>
        <end position="180"/>
    </location>
</feature>
<gene>
    <name evidence="7" type="ORF">DDQ68_10605</name>
</gene>
<dbReference type="InterPro" id="IPR029018">
    <property type="entry name" value="Hex-like_dom2"/>
</dbReference>
<dbReference type="SUPFAM" id="SSF51445">
    <property type="entry name" value="(Trans)glycosidases"/>
    <property type="match status" value="1"/>
</dbReference>
<dbReference type="EMBL" id="CP029145">
    <property type="protein sequence ID" value="AWM33188.1"/>
    <property type="molecule type" value="Genomic_DNA"/>
</dbReference>
<protein>
    <submittedName>
        <fullName evidence="7">Beta-hexosaminidase</fullName>
    </submittedName>
</protein>
<evidence type="ECO:0000256" key="4">
    <source>
        <dbReference type="PIRSR" id="PIRSR625705-1"/>
    </source>
</evidence>
<evidence type="ECO:0000256" key="3">
    <source>
        <dbReference type="ARBA" id="ARBA00023295"/>
    </source>
</evidence>
<feature type="domain" description="Glycoside hydrolase family 20 catalytic" evidence="5">
    <location>
        <begin position="184"/>
        <end position="501"/>
    </location>
</feature>
<dbReference type="InterPro" id="IPR015883">
    <property type="entry name" value="Glyco_hydro_20_cat"/>
</dbReference>
<dbReference type="Pfam" id="PF02838">
    <property type="entry name" value="Glyco_hydro_20b"/>
    <property type="match status" value="1"/>
</dbReference>
<evidence type="ECO:0000313" key="7">
    <source>
        <dbReference type="EMBL" id="AWM33188.1"/>
    </source>
</evidence>
<sequence>MRQPTAPRTEKVNAANQGGAPQIFRPWACVFVASVLAIFGGMAARAQAPPPPSPLLPQPTELHWGAGRLPLKTALRLQIAAPAAPDPAVRPAALRTLARLHSGAPARPAKTPGPVLQIRYGRAGQLAQPNEERYSLRVTPGGVLIDAPTGLGVLRALATLEQLPRFGKTGRYLPEADVLDQPRFAWRGLLVDPARHFLPVAVVKRTLDGMAAVKLNVMHWHLCDDQGFQVESKLLPRLQQVAGATGYYTQAQVREVVAYAAARGIRVVPEFDLPGHAGALAAAYPRLASNDSIKAVPTRWGVLNIALDPTKPTTYALLDSLLTEMAGLFPDPYFHIGGDENDGRQWRHNPLIVAFMRDNKMLKAGTADVDKHQLQTYFNRKILALLTARGKTMVGWDEILGPDLPKEVVIQSWRGAKGLNEAVRLGHRALLSSGYYLDLNYPAATYYAADPLPATTPLDMAQQKLVLGGEAAMWSEFADSVIYESRVWPRAAAVAERLWSPQATTQDVPDLYRRLALVSAQLDALGLHHRRAPAQLLRQMAPAGALGPLTALAAVLEPVKEYKRHFQGFKYSTQTPLNRLVDAAPAESEVARQFGTAVDSVLAGLAAPVRPPALARQLVQLRIQLLRWQANDAALQPLLLATPALSEYAPLSTRLGALATVLLERLTQLEANQPAMPVWQLTARAVLDDAQLPAGQAELAVVKAARRLAGL</sequence>
<comment type="similarity">
    <text evidence="1">Belongs to the glycosyl hydrolase 20 family.</text>
</comment>
<evidence type="ECO:0000313" key="8">
    <source>
        <dbReference type="Proteomes" id="UP000245999"/>
    </source>
</evidence>
<dbReference type="PANTHER" id="PTHR22600">
    <property type="entry name" value="BETA-HEXOSAMINIDASE"/>
    <property type="match status" value="1"/>
</dbReference>
<dbReference type="Pfam" id="PF00728">
    <property type="entry name" value="Glyco_hydro_20"/>
    <property type="match status" value="1"/>
</dbReference>
<reference evidence="8" key="1">
    <citation type="submission" date="2018-04" db="EMBL/GenBank/DDBJ databases">
        <title>Complete genome of Antarctic heterotrophic bacterium Hymenobacter nivis.</title>
        <authorList>
            <person name="Terashima M."/>
        </authorList>
    </citation>
    <scope>NUCLEOTIDE SEQUENCE [LARGE SCALE GENOMIC DNA]</scope>
    <source>
        <strain evidence="8">NBRC 111535</strain>
    </source>
</reference>
<keyword evidence="8" id="KW-1185">Reference proteome</keyword>
<keyword evidence="2" id="KW-0378">Hydrolase</keyword>
<evidence type="ECO:0000259" key="6">
    <source>
        <dbReference type="Pfam" id="PF02838"/>
    </source>
</evidence>
<dbReference type="InterPro" id="IPR017853">
    <property type="entry name" value="GH"/>
</dbReference>
<dbReference type="Proteomes" id="UP000245999">
    <property type="component" value="Chromosome"/>
</dbReference>
<accession>A0A2Z3GJ57</accession>
<keyword evidence="3" id="KW-0326">Glycosidase</keyword>
<dbReference type="AlphaFoldDB" id="A0A2Z3GJ57"/>
<dbReference type="GO" id="GO:0005975">
    <property type="term" value="P:carbohydrate metabolic process"/>
    <property type="evidence" value="ECO:0007669"/>
    <property type="project" value="InterPro"/>
</dbReference>
<organism evidence="7 8">
    <name type="scientific">Hymenobacter nivis</name>
    <dbReference type="NCBI Taxonomy" id="1850093"/>
    <lineage>
        <taxon>Bacteria</taxon>
        <taxon>Pseudomonadati</taxon>
        <taxon>Bacteroidota</taxon>
        <taxon>Cytophagia</taxon>
        <taxon>Cytophagales</taxon>
        <taxon>Hymenobacteraceae</taxon>
        <taxon>Hymenobacter</taxon>
    </lineage>
</organism>
<dbReference type="OrthoDB" id="9763537at2"/>
<dbReference type="PANTHER" id="PTHR22600:SF21">
    <property type="entry name" value="BETA-HEXOSAMINIDASE A"/>
    <property type="match status" value="1"/>
</dbReference>
<evidence type="ECO:0000256" key="2">
    <source>
        <dbReference type="ARBA" id="ARBA00022801"/>
    </source>
</evidence>
<dbReference type="GO" id="GO:0016020">
    <property type="term" value="C:membrane"/>
    <property type="evidence" value="ECO:0007669"/>
    <property type="project" value="TreeGrafter"/>
</dbReference>
<feature type="active site" description="Proton donor" evidence="4">
    <location>
        <position position="340"/>
    </location>
</feature>
<dbReference type="GO" id="GO:0004563">
    <property type="term" value="F:beta-N-acetylhexosaminidase activity"/>
    <property type="evidence" value="ECO:0007669"/>
    <property type="project" value="InterPro"/>
</dbReference>
<dbReference type="GO" id="GO:0030203">
    <property type="term" value="P:glycosaminoglycan metabolic process"/>
    <property type="evidence" value="ECO:0007669"/>
    <property type="project" value="TreeGrafter"/>
</dbReference>
<dbReference type="InterPro" id="IPR025705">
    <property type="entry name" value="Beta_hexosaminidase_sua/sub"/>
</dbReference>
<proteinExistence type="inferred from homology"/>
<dbReference type="Gene3D" id="3.30.379.10">
    <property type="entry name" value="Chitobiase/beta-hexosaminidase domain 2-like"/>
    <property type="match status" value="1"/>
</dbReference>
<name>A0A2Z3GJ57_9BACT</name>
<dbReference type="GO" id="GO:0005764">
    <property type="term" value="C:lysosome"/>
    <property type="evidence" value="ECO:0007669"/>
    <property type="project" value="TreeGrafter"/>
</dbReference>
<dbReference type="Gene3D" id="3.20.20.80">
    <property type="entry name" value="Glycosidases"/>
    <property type="match status" value="1"/>
</dbReference>
<dbReference type="PRINTS" id="PR00738">
    <property type="entry name" value="GLHYDRLASE20"/>
</dbReference>
<dbReference type="GO" id="GO:0006689">
    <property type="term" value="P:ganglioside catabolic process"/>
    <property type="evidence" value="ECO:0007669"/>
    <property type="project" value="TreeGrafter"/>
</dbReference>
<evidence type="ECO:0000259" key="5">
    <source>
        <dbReference type="Pfam" id="PF00728"/>
    </source>
</evidence>
<dbReference type="KEGG" id="hnv:DDQ68_10605"/>
<evidence type="ECO:0000256" key="1">
    <source>
        <dbReference type="ARBA" id="ARBA00006285"/>
    </source>
</evidence>
<dbReference type="SUPFAM" id="SSF55545">
    <property type="entry name" value="beta-N-acetylhexosaminidase-like domain"/>
    <property type="match status" value="1"/>
</dbReference>
<dbReference type="InterPro" id="IPR015882">
    <property type="entry name" value="HEX_bac_N"/>
</dbReference>